<proteinExistence type="predicted"/>
<feature type="region of interest" description="Disordered" evidence="1">
    <location>
        <begin position="48"/>
        <end position="72"/>
    </location>
</feature>
<reference evidence="2 3" key="1">
    <citation type="journal article" date="2019" name="Sci. Rep.">
        <title>Nanopore sequencing improves the draft genome of the human pathogenic amoeba Naegleria fowleri.</title>
        <authorList>
            <person name="Liechti N."/>
            <person name="Schurch N."/>
            <person name="Bruggmann R."/>
            <person name="Wittwer M."/>
        </authorList>
    </citation>
    <scope>NUCLEOTIDE SEQUENCE [LARGE SCALE GENOMIC DNA]</scope>
    <source>
        <strain evidence="2 3">ATCC 30894</strain>
    </source>
</reference>
<dbReference type="VEuPathDB" id="AmoebaDB:NF0049910"/>
<feature type="compositionally biased region" description="Polar residues" evidence="1">
    <location>
        <begin position="50"/>
        <end position="72"/>
    </location>
</feature>
<feature type="region of interest" description="Disordered" evidence="1">
    <location>
        <begin position="127"/>
        <end position="151"/>
    </location>
</feature>
<evidence type="ECO:0000313" key="2">
    <source>
        <dbReference type="EMBL" id="KAF0982715.1"/>
    </source>
</evidence>
<dbReference type="RefSeq" id="XP_044567428.1">
    <property type="nucleotide sequence ID" value="XM_044701558.1"/>
</dbReference>
<protein>
    <submittedName>
        <fullName evidence="2">Uncharacterized protein</fullName>
    </submittedName>
</protein>
<keyword evidence="3" id="KW-1185">Reference proteome</keyword>
<dbReference type="GeneID" id="68118393"/>
<dbReference type="VEuPathDB" id="AmoebaDB:NfTy_022040"/>
<evidence type="ECO:0000313" key="3">
    <source>
        <dbReference type="Proteomes" id="UP000444721"/>
    </source>
</evidence>
<sequence length="611" mass="69171">MQPGDGNHHRSTTVNFNPFSSSFGREFADASNSIRWWWSSSSSMGSPNSIQEQISLTNDSENQATHSSSSPFLQHETHANAQHCSSLPFGSNNNNNNDYYFMNGDANPTSQHPLQFPSSLLVVSSFRRESGDGSGGHEANNIHVLSSPTLPPTTLTTGATTFPTTLTLPTTTTTTLTNNHLNHLDTSFIQPASSFLEIPQYFAISCINLSGDYIEKRREDHESHHVVSAFTEFDEETGHLNKRDVLEFYYEFACDGCPCFPREEFEKFLYTSPLSSNESFTANSSSKISSSGKEINFEQNTNTENTPSRYHEEWFAIFFVIFYFTNIIGDHFEKMGIQQVIQRIPEIFSFFTGKQCPVNWLKLLQQEITSENCFEIWNVIQVIIDDLKQVVINSVQRPSTKQAMACYGYSKEYSCMIEPVFTLFSHSVKISILAKSSSPLVKGIIEKCALEITQLTDHEAFPLFPVEIVACILVAGQIHVQIVKMLLQQDSTDFVYNNTNYFEILQKDLRAIDILRKRYKILSKFNHVIREVEECAAMIKAKVALSTLQRDVILSDPNESTVGDLQRPILNGTQQQEENLDRQETNFLLFEDMVSANLLSSDDLNNVFDFE</sequence>
<evidence type="ECO:0000256" key="1">
    <source>
        <dbReference type="SAM" id="MobiDB-lite"/>
    </source>
</evidence>
<comment type="caution">
    <text evidence="2">The sequence shown here is derived from an EMBL/GenBank/DDBJ whole genome shotgun (WGS) entry which is preliminary data.</text>
</comment>
<dbReference type="OrthoDB" id="2017365at2759"/>
<gene>
    <name evidence="2" type="ORF">FDP41_011178</name>
</gene>
<name>A0A6A5CBK5_NAEFO</name>
<organism evidence="2 3">
    <name type="scientific">Naegleria fowleri</name>
    <name type="common">Brain eating amoeba</name>
    <dbReference type="NCBI Taxonomy" id="5763"/>
    <lineage>
        <taxon>Eukaryota</taxon>
        <taxon>Discoba</taxon>
        <taxon>Heterolobosea</taxon>
        <taxon>Tetramitia</taxon>
        <taxon>Eutetramitia</taxon>
        <taxon>Vahlkampfiidae</taxon>
        <taxon>Naegleria</taxon>
    </lineage>
</organism>
<dbReference type="Proteomes" id="UP000444721">
    <property type="component" value="Unassembled WGS sequence"/>
</dbReference>
<accession>A0A6A5CBK5</accession>
<dbReference type="VEuPathDB" id="AmoebaDB:NfTy_014210"/>
<dbReference type="VEuPathDB" id="AmoebaDB:NF0106530"/>
<dbReference type="AlphaFoldDB" id="A0A6A5CBK5"/>
<dbReference type="EMBL" id="VFQX01000008">
    <property type="protein sequence ID" value="KAF0982715.1"/>
    <property type="molecule type" value="Genomic_DNA"/>
</dbReference>
<dbReference type="VEuPathDB" id="AmoebaDB:FDP41_011178"/>